<comment type="caution">
    <text evidence="1">The sequence shown here is derived from an EMBL/GenBank/DDBJ whole genome shotgun (WGS) entry which is preliminary data.</text>
</comment>
<organism evidence="1 2">
    <name type="scientific">Kickxella alabastrina</name>
    <dbReference type="NCBI Taxonomy" id="61397"/>
    <lineage>
        <taxon>Eukaryota</taxon>
        <taxon>Fungi</taxon>
        <taxon>Fungi incertae sedis</taxon>
        <taxon>Zoopagomycota</taxon>
        <taxon>Kickxellomycotina</taxon>
        <taxon>Kickxellomycetes</taxon>
        <taxon>Kickxellales</taxon>
        <taxon>Kickxellaceae</taxon>
        <taxon>Kickxella</taxon>
    </lineage>
</organism>
<evidence type="ECO:0000313" key="1">
    <source>
        <dbReference type="EMBL" id="KAJ1896916.1"/>
    </source>
</evidence>
<reference evidence="1" key="1">
    <citation type="submission" date="2022-07" db="EMBL/GenBank/DDBJ databases">
        <title>Phylogenomic reconstructions and comparative analyses of Kickxellomycotina fungi.</title>
        <authorList>
            <person name="Reynolds N.K."/>
            <person name="Stajich J.E."/>
            <person name="Barry K."/>
            <person name="Grigoriev I.V."/>
            <person name="Crous P."/>
            <person name="Smith M.E."/>
        </authorList>
    </citation>
    <scope>NUCLEOTIDE SEQUENCE</scope>
    <source>
        <strain evidence="1">Benny 63K</strain>
    </source>
</reference>
<name>A0ACC1IK02_9FUNG</name>
<accession>A0ACC1IK02</accession>
<evidence type="ECO:0000313" key="2">
    <source>
        <dbReference type="Proteomes" id="UP001150581"/>
    </source>
</evidence>
<dbReference type="Proteomes" id="UP001150581">
    <property type="component" value="Unassembled WGS sequence"/>
</dbReference>
<gene>
    <name evidence="1" type="ORF">LPJ66_003694</name>
</gene>
<protein>
    <submittedName>
        <fullName evidence="1">Uncharacterized protein</fullName>
    </submittedName>
</protein>
<sequence>MLPTGTYPHNAPHSGLVSKSVTNLGGIIDSGYHGKISAIMFNRYECEPQTSYKGNSKLEHMMEMAEFHDATMHPGI</sequence>
<dbReference type="EMBL" id="JANBPG010000390">
    <property type="protein sequence ID" value="KAJ1896916.1"/>
    <property type="molecule type" value="Genomic_DNA"/>
</dbReference>
<proteinExistence type="predicted"/>
<keyword evidence="2" id="KW-1185">Reference proteome</keyword>